<gene>
    <name evidence="1" type="ORF">F4821DRAFT_141086</name>
</gene>
<reference evidence="1 2" key="1">
    <citation type="journal article" date="2022" name="New Phytol.">
        <title>Ecological generalism drives hyperdiversity of secondary metabolite gene clusters in xylarialean endophytes.</title>
        <authorList>
            <person name="Franco M.E.E."/>
            <person name="Wisecaver J.H."/>
            <person name="Arnold A.E."/>
            <person name="Ju Y.M."/>
            <person name="Slot J.C."/>
            <person name="Ahrendt S."/>
            <person name="Moore L.P."/>
            <person name="Eastman K.E."/>
            <person name="Scott K."/>
            <person name="Konkel Z."/>
            <person name="Mondo S.J."/>
            <person name="Kuo A."/>
            <person name="Hayes R.D."/>
            <person name="Haridas S."/>
            <person name="Andreopoulos B."/>
            <person name="Riley R."/>
            <person name="LaButti K."/>
            <person name="Pangilinan J."/>
            <person name="Lipzen A."/>
            <person name="Amirebrahimi M."/>
            <person name="Yan J."/>
            <person name="Adam C."/>
            <person name="Keymanesh K."/>
            <person name="Ng V."/>
            <person name="Louie K."/>
            <person name="Northen T."/>
            <person name="Drula E."/>
            <person name="Henrissat B."/>
            <person name="Hsieh H.M."/>
            <person name="Youens-Clark K."/>
            <person name="Lutzoni F."/>
            <person name="Miadlikowska J."/>
            <person name="Eastwood D.C."/>
            <person name="Hamelin R.C."/>
            <person name="Grigoriev I.V."/>
            <person name="U'Ren J.M."/>
        </authorList>
    </citation>
    <scope>NUCLEOTIDE SEQUENCE [LARGE SCALE GENOMIC DNA]</scope>
    <source>
        <strain evidence="1 2">ER1909</strain>
    </source>
</reference>
<accession>A0ACC0D0B9</accession>
<sequence length="220" mass="23294">MMPSFAKLIAPLAVLAASAAALPTLNTNTNVAVAARDTPACPPNDTSRIRVWADEIYTLFPLQPDFKSAATQDLNIQYHNETRQAIKQMAVFRGFPTAATGCAFGWQQEAPTDGIIVTGGDGYLAGRQLSGLPTGSIEAGAGVSLNDVTPFDSLGAAREFHPDLTNWDQASDAQNHTSGPGVIQCADTIALFFEKATTKTGHVYLKKTANAGIFIDYTCA</sequence>
<evidence type="ECO:0000313" key="2">
    <source>
        <dbReference type="Proteomes" id="UP001497680"/>
    </source>
</evidence>
<evidence type="ECO:0000313" key="1">
    <source>
        <dbReference type="EMBL" id="KAI6086103.1"/>
    </source>
</evidence>
<keyword evidence="2" id="KW-1185">Reference proteome</keyword>
<dbReference type="EMBL" id="MU394319">
    <property type="protein sequence ID" value="KAI6086103.1"/>
    <property type="molecule type" value="Genomic_DNA"/>
</dbReference>
<organism evidence="1 2">
    <name type="scientific">Hypoxylon rubiginosum</name>
    <dbReference type="NCBI Taxonomy" id="110542"/>
    <lineage>
        <taxon>Eukaryota</taxon>
        <taxon>Fungi</taxon>
        <taxon>Dikarya</taxon>
        <taxon>Ascomycota</taxon>
        <taxon>Pezizomycotina</taxon>
        <taxon>Sordariomycetes</taxon>
        <taxon>Xylariomycetidae</taxon>
        <taxon>Xylariales</taxon>
        <taxon>Hypoxylaceae</taxon>
        <taxon>Hypoxylon</taxon>
    </lineage>
</organism>
<proteinExistence type="predicted"/>
<name>A0ACC0D0B9_9PEZI</name>
<comment type="caution">
    <text evidence="1">The sequence shown here is derived from an EMBL/GenBank/DDBJ whole genome shotgun (WGS) entry which is preliminary data.</text>
</comment>
<protein>
    <submittedName>
        <fullName evidence="1">Uncharacterized protein</fullName>
    </submittedName>
</protein>
<dbReference type="Proteomes" id="UP001497680">
    <property type="component" value="Unassembled WGS sequence"/>
</dbReference>